<evidence type="ECO:0000313" key="2">
    <source>
        <dbReference type="Proteomes" id="UP000631114"/>
    </source>
</evidence>
<protein>
    <submittedName>
        <fullName evidence="1">Uncharacterized protein</fullName>
    </submittedName>
</protein>
<name>A0A835IU47_9MAGN</name>
<organism evidence="1 2">
    <name type="scientific">Coptis chinensis</name>
    <dbReference type="NCBI Taxonomy" id="261450"/>
    <lineage>
        <taxon>Eukaryota</taxon>
        <taxon>Viridiplantae</taxon>
        <taxon>Streptophyta</taxon>
        <taxon>Embryophyta</taxon>
        <taxon>Tracheophyta</taxon>
        <taxon>Spermatophyta</taxon>
        <taxon>Magnoliopsida</taxon>
        <taxon>Ranunculales</taxon>
        <taxon>Ranunculaceae</taxon>
        <taxon>Coptidoideae</taxon>
        <taxon>Coptis</taxon>
    </lineage>
</organism>
<reference evidence="1 2" key="1">
    <citation type="submission" date="2020-10" db="EMBL/GenBank/DDBJ databases">
        <title>The Coptis chinensis genome and diversification of protoberbering-type alkaloids.</title>
        <authorList>
            <person name="Wang B."/>
            <person name="Shu S."/>
            <person name="Song C."/>
            <person name="Liu Y."/>
        </authorList>
    </citation>
    <scope>NUCLEOTIDE SEQUENCE [LARGE SCALE GENOMIC DNA]</scope>
    <source>
        <strain evidence="1">HL-2020</strain>
        <tissue evidence="1">Leaf</tissue>
    </source>
</reference>
<dbReference type="PANTHER" id="PTHR21717">
    <property type="entry name" value="TELOMERIC REPEAT BINDING PROTEIN"/>
    <property type="match status" value="1"/>
</dbReference>
<sequence>MSRRWNHVATAVPAPLGTSMMSHGNVFLLPENDKNLEMPSFELGNNIGSMELMAVPKRKLETYCKERESTPISSNVSLKSYCKRGKVLLASSNVSYGRVQPTIVKDTIKKELLDEEKPLKLEPRGSRKLDESVFASNLACKFEYPMGLDTKPPALVSSDSSVKVPLCTDPILHGPFPRYHDDVKLVSKDDGENSYGCTQPSTVTLKTFRAPPRIGDRRILKVVGIRIFGKLPQIERWGSF</sequence>
<gene>
    <name evidence="1" type="ORF">IFM89_031125</name>
</gene>
<dbReference type="InterPro" id="IPR031105">
    <property type="entry name" value="TRP_plant"/>
</dbReference>
<proteinExistence type="predicted"/>
<keyword evidence="2" id="KW-1185">Reference proteome</keyword>
<accession>A0A835IU47</accession>
<comment type="caution">
    <text evidence="1">The sequence shown here is derived from an EMBL/GenBank/DDBJ whole genome shotgun (WGS) entry which is preliminary data.</text>
</comment>
<dbReference type="PANTHER" id="PTHR21717:SF70">
    <property type="entry name" value="TELOMERE REPEAT-BINDING PROTEIN 2-RELATED"/>
    <property type="match status" value="1"/>
</dbReference>
<dbReference type="AlphaFoldDB" id="A0A835IU47"/>
<evidence type="ECO:0000313" key="1">
    <source>
        <dbReference type="EMBL" id="KAF9622322.1"/>
    </source>
</evidence>
<dbReference type="EMBL" id="JADFTS010000002">
    <property type="protein sequence ID" value="KAF9622322.1"/>
    <property type="molecule type" value="Genomic_DNA"/>
</dbReference>
<dbReference type="Proteomes" id="UP000631114">
    <property type="component" value="Unassembled WGS sequence"/>
</dbReference>